<dbReference type="OMA" id="CYLPRFQ"/>
<organism evidence="7 8">
    <name type="scientific">Lupinus angustifolius</name>
    <name type="common">Narrow-leaved blue lupine</name>
    <dbReference type="NCBI Taxonomy" id="3871"/>
    <lineage>
        <taxon>Eukaryota</taxon>
        <taxon>Viridiplantae</taxon>
        <taxon>Streptophyta</taxon>
        <taxon>Embryophyta</taxon>
        <taxon>Tracheophyta</taxon>
        <taxon>Spermatophyta</taxon>
        <taxon>Magnoliopsida</taxon>
        <taxon>eudicotyledons</taxon>
        <taxon>Gunneridae</taxon>
        <taxon>Pentapetalae</taxon>
        <taxon>rosids</taxon>
        <taxon>fabids</taxon>
        <taxon>Fabales</taxon>
        <taxon>Fabaceae</taxon>
        <taxon>Papilionoideae</taxon>
        <taxon>50 kb inversion clade</taxon>
        <taxon>genistoids sensu lato</taxon>
        <taxon>core genistoids</taxon>
        <taxon>Genisteae</taxon>
        <taxon>Lupinus</taxon>
    </lineage>
</organism>
<evidence type="ECO:0000256" key="6">
    <source>
        <dbReference type="SAM" id="Phobius"/>
    </source>
</evidence>
<dbReference type="EMBL" id="CM007368">
    <property type="protein sequence ID" value="OIW07198.1"/>
    <property type="molecule type" value="Genomic_DNA"/>
</dbReference>
<feature type="compositionally biased region" description="Polar residues" evidence="5">
    <location>
        <begin position="1"/>
        <end position="12"/>
    </location>
</feature>
<feature type="transmembrane region" description="Helical" evidence="6">
    <location>
        <begin position="207"/>
        <end position="225"/>
    </location>
</feature>
<comment type="subcellular location">
    <subcellularLocation>
        <location evidence="1">Membrane</location>
        <topology evidence="1">Multi-pass membrane protein</topology>
    </subcellularLocation>
</comment>
<evidence type="ECO:0000313" key="8">
    <source>
        <dbReference type="Proteomes" id="UP000188354"/>
    </source>
</evidence>
<keyword evidence="4 6" id="KW-0472">Membrane</keyword>
<evidence type="ECO:0000256" key="3">
    <source>
        <dbReference type="ARBA" id="ARBA00022989"/>
    </source>
</evidence>
<accession>A0A1J7H385</accession>
<feature type="transmembrane region" description="Helical" evidence="6">
    <location>
        <begin position="166"/>
        <end position="187"/>
    </location>
</feature>
<dbReference type="AlphaFoldDB" id="A0A1J7H385"/>
<gene>
    <name evidence="7" type="ORF">TanjilG_17746</name>
</gene>
<keyword evidence="8" id="KW-1185">Reference proteome</keyword>
<dbReference type="GO" id="GO:0009507">
    <property type="term" value="C:chloroplast"/>
    <property type="evidence" value="ECO:0007669"/>
    <property type="project" value="UniProtKB-SubCell"/>
</dbReference>
<feature type="region of interest" description="Disordered" evidence="5">
    <location>
        <begin position="1"/>
        <end position="29"/>
    </location>
</feature>
<evidence type="ECO:0000256" key="4">
    <source>
        <dbReference type="ARBA" id="ARBA00023136"/>
    </source>
</evidence>
<dbReference type="Gramene" id="OIW07198">
    <property type="protein sequence ID" value="OIW07198"/>
    <property type="gene ID" value="TanjilG_17746"/>
</dbReference>
<evidence type="ECO:0000256" key="5">
    <source>
        <dbReference type="SAM" id="MobiDB-lite"/>
    </source>
</evidence>
<reference evidence="7 8" key="1">
    <citation type="journal article" date="2017" name="Plant Biotechnol. J.">
        <title>A comprehensive draft genome sequence for lupin (Lupinus angustifolius), an emerging health food: insights into plant-microbe interactions and legume evolution.</title>
        <authorList>
            <person name="Hane J.K."/>
            <person name="Ming Y."/>
            <person name="Kamphuis L.G."/>
            <person name="Nelson M.N."/>
            <person name="Garg G."/>
            <person name="Atkins C.A."/>
            <person name="Bayer P.E."/>
            <person name="Bravo A."/>
            <person name="Bringans S."/>
            <person name="Cannon S."/>
            <person name="Edwards D."/>
            <person name="Foley R."/>
            <person name="Gao L.L."/>
            <person name="Harrison M.J."/>
            <person name="Huang W."/>
            <person name="Hurgobin B."/>
            <person name="Li S."/>
            <person name="Liu C.W."/>
            <person name="McGrath A."/>
            <person name="Morahan G."/>
            <person name="Murray J."/>
            <person name="Weller J."/>
            <person name="Jian J."/>
            <person name="Singh K.B."/>
        </authorList>
    </citation>
    <scope>NUCLEOTIDE SEQUENCE [LARGE SCALE GENOMIC DNA]</scope>
    <source>
        <strain evidence="8">cv. Tanjil</strain>
        <tissue evidence="7">Whole plant</tissue>
    </source>
</reference>
<keyword evidence="2 6" id="KW-0812">Transmembrane</keyword>
<dbReference type="Proteomes" id="UP000188354">
    <property type="component" value="Chromosome LG08"/>
</dbReference>
<evidence type="ECO:0008006" key="9">
    <source>
        <dbReference type="Google" id="ProtNLM"/>
    </source>
</evidence>
<feature type="compositionally biased region" description="Low complexity" evidence="5">
    <location>
        <begin position="13"/>
        <end position="26"/>
    </location>
</feature>
<evidence type="ECO:0000313" key="7">
    <source>
        <dbReference type="EMBL" id="OIW07198.1"/>
    </source>
</evidence>
<sequence>MAATSNAMQSILSTSSPVTRVSSTSRGNQFCTPAMYISSLRNHSSLRVRSMAEKEQKEKPATRVTPPTLPKIPPQSVSTSSPKEEEKEQPPTPVTPPPLQPPLPQFPPLLASTRSRKLSTRFMDVMAFDGPAPERINGRLAMIGFISAIAVELAKGQGLFEQISNGGIAWFWGTSVVISIASLIPLLRGVSVESTSGRIMTSDAELWNGRFAMLGIVALAFTEYIKGGPLV</sequence>
<feature type="transmembrane region" description="Helical" evidence="6">
    <location>
        <begin position="136"/>
        <end position="154"/>
    </location>
</feature>
<protein>
    <recommendedName>
        <fullName evidence="9">Early light-induced protein</fullName>
    </recommendedName>
</protein>
<feature type="compositionally biased region" description="Pro residues" evidence="5">
    <location>
        <begin position="90"/>
        <end position="107"/>
    </location>
</feature>
<feature type="compositionally biased region" description="Basic and acidic residues" evidence="5">
    <location>
        <begin position="50"/>
        <end position="61"/>
    </location>
</feature>
<keyword evidence="3 6" id="KW-1133">Transmembrane helix</keyword>
<proteinExistence type="predicted"/>
<dbReference type="PANTHER" id="PTHR14154">
    <property type="entry name" value="UPF0041 BRAIN PROTEIN 44-RELATED"/>
    <property type="match status" value="1"/>
</dbReference>
<evidence type="ECO:0000256" key="2">
    <source>
        <dbReference type="ARBA" id="ARBA00022692"/>
    </source>
</evidence>
<dbReference type="STRING" id="3871.A0A1J7H385"/>
<dbReference type="GO" id="GO:0016020">
    <property type="term" value="C:membrane"/>
    <property type="evidence" value="ECO:0007669"/>
    <property type="project" value="UniProtKB-SubCell"/>
</dbReference>
<name>A0A1J7H385_LUPAN</name>
<dbReference type="SUPFAM" id="SSF103511">
    <property type="entry name" value="Chlorophyll a-b binding protein"/>
    <property type="match status" value="1"/>
</dbReference>
<feature type="region of interest" description="Disordered" evidence="5">
    <location>
        <begin position="48"/>
        <end position="110"/>
    </location>
</feature>
<evidence type="ECO:0000256" key="1">
    <source>
        <dbReference type="ARBA" id="ARBA00004141"/>
    </source>
</evidence>